<dbReference type="SUPFAM" id="SSF53335">
    <property type="entry name" value="S-adenosyl-L-methionine-dependent methyltransferases"/>
    <property type="match status" value="1"/>
</dbReference>
<name>A0A1G4YIE2_9ACTN</name>
<organism evidence="5 6">
    <name type="scientific">Klenkia marina</name>
    <dbReference type="NCBI Taxonomy" id="1960309"/>
    <lineage>
        <taxon>Bacteria</taxon>
        <taxon>Bacillati</taxon>
        <taxon>Actinomycetota</taxon>
        <taxon>Actinomycetes</taxon>
        <taxon>Geodermatophilales</taxon>
        <taxon>Geodermatophilaceae</taxon>
        <taxon>Klenkia</taxon>
    </lineage>
</organism>
<evidence type="ECO:0000256" key="3">
    <source>
        <dbReference type="ARBA" id="ARBA00022691"/>
    </source>
</evidence>
<gene>
    <name evidence="5" type="ORF">SAMN03159343_2940</name>
</gene>
<dbReference type="Proteomes" id="UP000198981">
    <property type="component" value="Unassembled WGS sequence"/>
</dbReference>
<dbReference type="EMBL" id="FMUH01000004">
    <property type="protein sequence ID" value="SCX53223.1"/>
    <property type="molecule type" value="Genomic_DNA"/>
</dbReference>
<dbReference type="GO" id="GO:0032259">
    <property type="term" value="P:methylation"/>
    <property type="evidence" value="ECO:0007669"/>
    <property type="project" value="UniProtKB-KW"/>
</dbReference>
<evidence type="ECO:0000259" key="4">
    <source>
        <dbReference type="Pfam" id="PF08241"/>
    </source>
</evidence>
<feature type="domain" description="Methyltransferase type 11" evidence="4">
    <location>
        <begin position="36"/>
        <end position="133"/>
    </location>
</feature>
<keyword evidence="3" id="KW-0949">S-adenosyl-L-methionine</keyword>
<protein>
    <submittedName>
        <fullName evidence="5">Methyltransferase domain-containing protein</fullName>
    </submittedName>
</protein>
<dbReference type="STRING" id="1960309.SAMN03159343_2940"/>
<dbReference type="InterPro" id="IPR029063">
    <property type="entry name" value="SAM-dependent_MTases_sf"/>
</dbReference>
<dbReference type="Pfam" id="PF08241">
    <property type="entry name" value="Methyltransf_11"/>
    <property type="match status" value="1"/>
</dbReference>
<evidence type="ECO:0000313" key="6">
    <source>
        <dbReference type="Proteomes" id="UP000198981"/>
    </source>
</evidence>
<keyword evidence="6" id="KW-1185">Reference proteome</keyword>
<accession>A0A1G4YIE2</accession>
<evidence type="ECO:0000256" key="1">
    <source>
        <dbReference type="ARBA" id="ARBA00022603"/>
    </source>
</evidence>
<reference evidence="6" key="1">
    <citation type="submission" date="2016-10" db="EMBL/GenBank/DDBJ databases">
        <authorList>
            <person name="Varghese N."/>
            <person name="Submissions S."/>
        </authorList>
    </citation>
    <scope>NUCLEOTIDE SEQUENCE [LARGE SCALE GENOMIC DNA]</scope>
    <source>
        <strain evidence="6">DSM 45722</strain>
    </source>
</reference>
<evidence type="ECO:0000256" key="2">
    <source>
        <dbReference type="ARBA" id="ARBA00022679"/>
    </source>
</evidence>
<dbReference type="PANTHER" id="PTHR43591">
    <property type="entry name" value="METHYLTRANSFERASE"/>
    <property type="match status" value="1"/>
</dbReference>
<dbReference type="PROSITE" id="PS01184">
    <property type="entry name" value="UBIE_2"/>
    <property type="match status" value="1"/>
</dbReference>
<dbReference type="CDD" id="cd02440">
    <property type="entry name" value="AdoMet_MTases"/>
    <property type="match status" value="1"/>
</dbReference>
<dbReference type="GO" id="GO:0008757">
    <property type="term" value="F:S-adenosylmethionine-dependent methyltransferase activity"/>
    <property type="evidence" value="ECO:0007669"/>
    <property type="project" value="InterPro"/>
</dbReference>
<dbReference type="InterPro" id="IPR023576">
    <property type="entry name" value="UbiE/COQ5_MeTrFase_CS"/>
</dbReference>
<dbReference type="Gene3D" id="3.40.50.150">
    <property type="entry name" value="Vaccinia Virus protein VP39"/>
    <property type="match status" value="1"/>
</dbReference>
<dbReference type="AlphaFoldDB" id="A0A1G4YIE2"/>
<evidence type="ECO:0000313" key="5">
    <source>
        <dbReference type="EMBL" id="SCX53223.1"/>
    </source>
</evidence>
<keyword evidence="1 5" id="KW-0489">Methyltransferase</keyword>
<proteinExistence type="predicted"/>
<dbReference type="InterPro" id="IPR013216">
    <property type="entry name" value="Methyltransf_11"/>
</dbReference>
<keyword evidence="2 5" id="KW-0808">Transferase</keyword>
<sequence>MDGTRLWVDSRARYEIGLREEGATLARLGAHGQRCLDVGTGRRGLGARVAVTALGATEVLALDLHQASVEAARRALADLGDRVVVQRADATALPVGAGTQDLVVSLHTLHHVVDWRAAVVEYARVLRPGGQLAYAELTSRVLDDRWFRLVSRHPADRFTEDELLECLEGAGFDVPARRHRSRVGGRWLLGVATRR</sequence>